<dbReference type="EC" id="5.6.2.4" evidence="9"/>
<dbReference type="PANTHER" id="PTHR11070:SF2">
    <property type="entry name" value="ATP-DEPENDENT DNA HELICASE SRS2"/>
    <property type="match status" value="1"/>
</dbReference>
<proteinExistence type="inferred from homology"/>
<dbReference type="InterPro" id="IPR027417">
    <property type="entry name" value="P-loop_NTPase"/>
</dbReference>
<dbReference type="InterPro" id="IPR013986">
    <property type="entry name" value="DExx_box_DNA_helicase_dom_sf"/>
</dbReference>
<keyword evidence="3 11" id="KW-0378">Hydrolase</keyword>
<keyword evidence="5 11" id="KW-0067">ATP-binding</keyword>
<evidence type="ECO:0000256" key="11">
    <source>
        <dbReference type="PROSITE-ProRule" id="PRU00560"/>
    </source>
</evidence>
<evidence type="ECO:0000256" key="10">
    <source>
        <dbReference type="ARBA" id="ARBA00048988"/>
    </source>
</evidence>
<dbReference type="PANTHER" id="PTHR11070">
    <property type="entry name" value="UVRD / RECB / PCRA DNA HELICASE FAMILY MEMBER"/>
    <property type="match status" value="1"/>
</dbReference>
<evidence type="ECO:0000256" key="8">
    <source>
        <dbReference type="ARBA" id="ARBA00034617"/>
    </source>
</evidence>
<dbReference type="GO" id="GO:0016887">
    <property type="term" value="F:ATP hydrolysis activity"/>
    <property type="evidence" value="ECO:0007669"/>
    <property type="project" value="RHEA"/>
</dbReference>
<evidence type="ECO:0000259" key="13">
    <source>
        <dbReference type="PROSITE" id="PS51217"/>
    </source>
</evidence>
<evidence type="ECO:0000256" key="6">
    <source>
        <dbReference type="ARBA" id="ARBA00023125"/>
    </source>
</evidence>
<reference evidence="14 15" key="1">
    <citation type="journal article" date="2015" name="Nature">
        <title>rRNA introns, odd ribosomes, and small enigmatic genomes across a large radiation of phyla.</title>
        <authorList>
            <person name="Brown C.T."/>
            <person name="Hug L.A."/>
            <person name="Thomas B.C."/>
            <person name="Sharon I."/>
            <person name="Castelle C.J."/>
            <person name="Singh A."/>
            <person name="Wilkins M.J."/>
            <person name="Williams K.H."/>
            <person name="Banfield J.F."/>
        </authorList>
    </citation>
    <scope>NUCLEOTIDE SEQUENCE [LARGE SCALE GENOMIC DNA]</scope>
</reference>
<evidence type="ECO:0000256" key="2">
    <source>
        <dbReference type="ARBA" id="ARBA00022741"/>
    </source>
</evidence>
<dbReference type="PATRIC" id="fig|1618337.4.peg.17"/>
<feature type="domain" description="UvrD-like helicase C-terminal" evidence="13">
    <location>
        <begin position="332"/>
        <end position="610"/>
    </location>
</feature>
<dbReference type="GO" id="GO:0043138">
    <property type="term" value="F:3'-5' DNA helicase activity"/>
    <property type="evidence" value="ECO:0007669"/>
    <property type="project" value="UniProtKB-EC"/>
</dbReference>
<dbReference type="CDD" id="cd17932">
    <property type="entry name" value="DEXQc_UvrD"/>
    <property type="match status" value="1"/>
</dbReference>
<evidence type="ECO:0000256" key="9">
    <source>
        <dbReference type="ARBA" id="ARBA00034808"/>
    </source>
</evidence>
<sequence>MLSKKFITEYQKLNPKQREAVDTIEGPVMIIAGPGTGKTQILAMRIANILANAQVNPSNILALTFTNSGAYAMRKRLLEIVGPSSYAISIHTFHSFCNEIINTFPEKFLTARRLNQLTDLEQILYIQSILDKNNFKTIKPLKSPYLYQKAILDSINKLKQENIDPKKFEEKIEQELIDFKTIDDLYHDKGAYKGEMKGKYKDELSSLERNKELAKVYKDYQKILSDEGKYDYADMILFVLGAFKKEKDILSYYQEKYQYILVDEFQDTNTAQNEIVRSLGSFYESPNIFAVGDDEQSVFRFQGASLENILFFSKTYPEAKVIILEDNYRSTQDILDLSRALISNNQNQIAGHLKVSKKLKSNLTSKGKIYLAEFKNVATENFFIASEIKDLIEKGTDPNEIAVLYKQHSDVEDLTENLARLKVPYKLEVGGNILDDPEIQKIINYLKILDIKKPNDLLFFEVLSYDFFNIPPIEIYKLSRKASKERESIVDTILSENKLSEPIKKFFSTLLDLQHFAQNNTFASTFEYLINNTGYLDYLLKKEDTVHHLNRLQIFYEEIKKLNVRQKDLNIAGFLKYLDSLTENELKIKDREVEADFAGVNLMTAHKSKGLEFENVFIFKLIDKHWGNKTKRELIKLPGNILSIQQNNDLSSEALAELEEERRLFYVALTRAKKNIYLSFADDYGDQESSKFAVPSQFLTELPNEKILKLETAKYEKESVKRLALAFQNDKWHPGKALKEFIKQIVEDFSLSATSLNSYINCPKQFFLDHIIRVPKAKDFSQSYGTAVHKAMENLFLIQIRDGKLATKSDFVKFYVNALDEEILTPAEIQRAKNDGTEILEKYYDFYKEEMIKKGPPISCEYNFSSHNVHFDNIPITGKIDKIEMINSIGNTVRIIDYKTSQPKTVNDLLGQTKTSDKSYLYQAFFYKLLAEYDTSFKWKIAEIEFDFIQPEKGRFKKIKIPIEEEEYKKFKELVSKSYSEIKKLNFDTNKKSCKAKRECDYINICN</sequence>
<evidence type="ECO:0000313" key="15">
    <source>
        <dbReference type="Proteomes" id="UP000035648"/>
    </source>
</evidence>
<dbReference type="STRING" id="1618337.UT28_C0001G0017"/>
<organism evidence="14 15">
    <name type="scientific">Berkelbacteria bacterium GW2011_GWE1_39_12</name>
    <dbReference type="NCBI Taxonomy" id="1618337"/>
    <lineage>
        <taxon>Bacteria</taxon>
        <taxon>Candidatus Berkelbacteria</taxon>
    </lineage>
</organism>
<comment type="catalytic activity">
    <reaction evidence="8">
        <text>Couples ATP hydrolysis with the unwinding of duplex DNA by translocating in the 3'-5' direction.</text>
        <dbReference type="EC" id="5.6.2.4"/>
    </reaction>
</comment>
<keyword evidence="4 11" id="KW-0347">Helicase</keyword>
<keyword evidence="2 11" id="KW-0547">Nucleotide-binding</keyword>
<dbReference type="InterPro" id="IPR014017">
    <property type="entry name" value="DNA_helicase_UvrD-like_C"/>
</dbReference>
<dbReference type="Pfam" id="PF00580">
    <property type="entry name" value="UvrD-helicase"/>
    <property type="match status" value="1"/>
</dbReference>
<dbReference type="AlphaFoldDB" id="A0A0G4B1K2"/>
<dbReference type="PROSITE" id="PS51217">
    <property type="entry name" value="UVRD_HELICASE_CTER"/>
    <property type="match status" value="1"/>
</dbReference>
<dbReference type="GO" id="GO:0003677">
    <property type="term" value="F:DNA binding"/>
    <property type="evidence" value="ECO:0007669"/>
    <property type="project" value="UniProtKB-KW"/>
</dbReference>
<comment type="catalytic activity">
    <reaction evidence="10">
        <text>ATP + H2O = ADP + phosphate + H(+)</text>
        <dbReference type="Rhea" id="RHEA:13065"/>
        <dbReference type="ChEBI" id="CHEBI:15377"/>
        <dbReference type="ChEBI" id="CHEBI:15378"/>
        <dbReference type="ChEBI" id="CHEBI:30616"/>
        <dbReference type="ChEBI" id="CHEBI:43474"/>
        <dbReference type="ChEBI" id="CHEBI:456216"/>
        <dbReference type="EC" id="5.6.2.4"/>
    </reaction>
</comment>
<dbReference type="Gene3D" id="1.10.10.160">
    <property type="match status" value="1"/>
</dbReference>
<dbReference type="Pfam" id="PF13361">
    <property type="entry name" value="UvrD_C"/>
    <property type="match status" value="1"/>
</dbReference>
<dbReference type="KEGG" id="bbgw:UT28_C0001G0017"/>
<evidence type="ECO:0000256" key="3">
    <source>
        <dbReference type="ARBA" id="ARBA00022801"/>
    </source>
</evidence>
<comment type="similarity">
    <text evidence="1">Belongs to the helicase family. UvrD subfamily.</text>
</comment>
<dbReference type="Proteomes" id="UP000035648">
    <property type="component" value="Chromosome"/>
</dbReference>
<dbReference type="SUPFAM" id="SSF52540">
    <property type="entry name" value="P-loop containing nucleoside triphosphate hydrolases"/>
    <property type="match status" value="1"/>
</dbReference>
<keyword evidence="6" id="KW-0238">DNA-binding</keyword>
<evidence type="ECO:0000256" key="5">
    <source>
        <dbReference type="ARBA" id="ARBA00022840"/>
    </source>
</evidence>
<accession>A0A0G4B1K2</accession>
<keyword evidence="7" id="KW-0413">Isomerase</keyword>
<evidence type="ECO:0000256" key="4">
    <source>
        <dbReference type="ARBA" id="ARBA00022806"/>
    </source>
</evidence>
<protein>
    <recommendedName>
        <fullName evidence="9">DNA 3'-5' helicase</fullName>
        <ecNumber evidence="9">5.6.2.4</ecNumber>
    </recommendedName>
</protein>
<dbReference type="GO" id="GO:0005524">
    <property type="term" value="F:ATP binding"/>
    <property type="evidence" value="ECO:0007669"/>
    <property type="project" value="UniProtKB-UniRule"/>
</dbReference>
<evidence type="ECO:0000256" key="7">
    <source>
        <dbReference type="ARBA" id="ARBA00023235"/>
    </source>
</evidence>
<evidence type="ECO:0000259" key="12">
    <source>
        <dbReference type="PROSITE" id="PS51198"/>
    </source>
</evidence>
<evidence type="ECO:0000313" key="14">
    <source>
        <dbReference type="EMBL" id="AKM81836.1"/>
    </source>
</evidence>
<evidence type="ECO:0000256" key="1">
    <source>
        <dbReference type="ARBA" id="ARBA00009922"/>
    </source>
</evidence>
<feature type="binding site" evidence="11">
    <location>
        <begin position="32"/>
        <end position="39"/>
    </location>
    <ligand>
        <name>ATP</name>
        <dbReference type="ChEBI" id="CHEBI:30616"/>
    </ligand>
</feature>
<dbReference type="EMBL" id="CP011213">
    <property type="protein sequence ID" value="AKM81836.1"/>
    <property type="molecule type" value="Genomic_DNA"/>
</dbReference>
<name>A0A0G4B1K2_9BACT</name>
<dbReference type="InterPro" id="IPR014016">
    <property type="entry name" value="UvrD-like_ATP-bd"/>
</dbReference>
<feature type="domain" description="UvrD-like helicase ATP-binding" evidence="12">
    <location>
        <begin position="11"/>
        <end position="331"/>
    </location>
</feature>
<dbReference type="Pfam" id="PF12705">
    <property type="entry name" value="PDDEXK_1"/>
    <property type="match status" value="1"/>
</dbReference>
<dbReference type="GO" id="GO:0000725">
    <property type="term" value="P:recombinational repair"/>
    <property type="evidence" value="ECO:0007669"/>
    <property type="project" value="TreeGrafter"/>
</dbReference>
<gene>
    <name evidence="14" type="ORF">UT28_C0001G0017</name>
</gene>
<dbReference type="InterPro" id="IPR000212">
    <property type="entry name" value="DNA_helicase_UvrD/REP"/>
</dbReference>
<dbReference type="PROSITE" id="PS51198">
    <property type="entry name" value="UVRD_HELICASE_ATP_BIND"/>
    <property type="match status" value="1"/>
</dbReference>
<dbReference type="Gene3D" id="1.10.486.10">
    <property type="entry name" value="PCRA, domain 4"/>
    <property type="match status" value="1"/>
</dbReference>
<dbReference type="InterPro" id="IPR038726">
    <property type="entry name" value="PDDEXK_AddAB-type"/>
</dbReference>
<dbReference type="Gene3D" id="3.40.50.300">
    <property type="entry name" value="P-loop containing nucleotide triphosphate hydrolases"/>
    <property type="match status" value="2"/>
</dbReference>